<dbReference type="PANTHER" id="PTHR22809:SF11">
    <property type="entry name" value="TRNA N(3)-METHYLCYTIDINE METHYLTRANSFERASE METTL2"/>
    <property type="match status" value="1"/>
</dbReference>
<dbReference type="OrthoDB" id="417697at2759"/>
<organism evidence="5 6">
    <name type="scientific">Pneumocystis carinii (strain B80)</name>
    <name type="common">Rat pneumocystis pneumonia agent</name>
    <name type="synonym">Pneumocystis carinii f. sp. carinii</name>
    <dbReference type="NCBI Taxonomy" id="1408658"/>
    <lineage>
        <taxon>Eukaryota</taxon>
        <taxon>Fungi</taxon>
        <taxon>Dikarya</taxon>
        <taxon>Ascomycota</taxon>
        <taxon>Taphrinomycotina</taxon>
        <taxon>Pneumocystomycetes</taxon>
        <taxon>Pneumocystaceae</taxon>
        <taxon>Pneumocystis</taxon>
    </lineage>
</organism>
<dbReference type="Gene3D" id="3.40.50.150">
    <property type="entry name" value="Vaccinia Virus protein VP39"/>
    <property type="match status" value="1"/>
</dbReference>
<dbReference type="GeneID" id="28937327"/>
<accession>A0A0W4ZFK3</accession>
<dbReference type="InterPro" id="IPR029063">
    <property type="entry name" value="SAM-dependent_MTases_sf"/>
</dbReference>
<dbReference type="GO" id="GO:0106217">
    <property type="term" value="P:tRNA C3-cytosine methylation"/>
    <property type="evidence" value="ECO:0007669"/>
    <property type="project" value="EnsemblFungi"/>
</dbReference>
<dbReference type="InterPro" id="IPR026113">
    <property type="entry name" value="METTL2/6/8-like"/>
</dbReference>
<dbReference type="SUPFAM" id="SSF53335">
    <property type="entry name" value="S-adenosyl-L-methionine-dependent methyltransferases"/>
    <property type="match status" value="1"/>
</dbReference>
<protein>
    <recommendedName>
        <fullName evidence="4">Methyltransferase type 12 domain-containing protein</fullName>
    </recommendedName>
</protein>
<dbReference type="AlphaFoldDB" id="A0A0W4ZFK3"/>
<comment type="similarity">
    <text evidence="1">Belongs to the methyltransferase superfamily. METL family.</text>
</comment>
<evidence type="ECO:0000313" key="5">
    <source>
        <dbReference type="EMBL" id="KTW27098.1"/>
    </source>
</evidence>
<dbReference type="Pfam" id="PF08242">
    <property type="entry name" value="Methyltransf_12"/>
    <property type="match status" value="1"/>
</dbReference>
<comment type="caution">
    <text evidence="5">The sequence shown here is derived from an EMBL/GenBank/DDBJ whole genome shotgun (WGS) entry which is preliminary data.</text>
</comment>
<evidence type="ECO:0000256" key="2">
    <source>
        <dbReference type="ARBA" id="ARBA00022603"/>
    </source>
</evidence>
<keyword evidence="6" id="KW-1185">Reference proteome</keyword>
<dbReference type="VEuPathDB" id="FungiDB:T552_02590"/>
<keyword evidence="2" id="KW-0489">Methyltransferase</keyword>
<reference evidence="6" key="1">
    <citation type="journal article" date="2016" name="Nat. Commun.">
        <title>Genome analysis of three Pneumocystis species reveals adaptation mechanisms to life exclusively in mammalian hosts.</title>
        <authorList>
            <person name="Ma L."/>
            <person name="Chen Z."/>
            <person name="Huang D.W."/>
            <person name="Kutty G."/>
            <person name="Ishihara M."/>
            <person name="Wang H."/>
            <person name="Abouelleil A."/>
            <person name="Bishop L."/>
            <person name="Davey E."/>
            <person name="Deng R."/>
            <person name="Deng X."/>
            <person name="Fan L."/>
            <person name="Fantoni G."/>
            <person name="Fitzgerald M."/>
            <person name="Gogineni E."/>
            <person name="Goldberg J.M."/>
            <person name="Handley G."/>
            <person name="Hu X."/>
            <person name="Huber C."/>
            <person name="Jiao X."/>
            <person name="Jones K."/>
            <person name="Levin J.Z."/>
            <person name="Liu Y."/>
            <person name="Macdonald P."/>
            <person name="Melnikov A."/>
            <person name="Raley C."/>
            <person name="Sassi M."/>
            <person name="Sherman B.T."/>
            <person name="Song X."/>
            <person name="Sykes S."/>
            <person name="Tran B."/>
            <person name="Walsh L."/>
            <person name="Xia Y."/>
            <person name="Yang J."/>
            <person name="Young S."/>
            <person name="Zeng Q."/>
            <person name="Zheng X."/>
            <person name="Stephens R."/>
            <person name="Nusbaum C."/>
            <person name="Birren B.W."/>
            <person name="Azadi P."/>
            <person name="Lempicki R.A."/>
            <person name="Cuomo C.A."/>
            <person name="Kovacs J.A."/>
        </authorList>
    </citation>
    <scope>NUCLEOTIDE SEQUENCE [LARGE SCALE GENOMIC DNA]</scope>
    <source>
        <strain evidence="6">B80</strain>
    </source>
</reference>
<keyword evidence="3" id="KW-0808">Transferase</keyword>
<dbReference type="EMBL" id="LFVZ01000011">
    <property type="protein sequence ID" value="KTW27098.1"/>
    <property type="molecule type" value="Genomic_DNA"/>
</dbReference>
<evidence type="ECO:0000256" key="3">
    <source>
        <dbReference type="ARBA" id="ARBA00022679"/>
    </source>
</evidence>
<dbReference type="InterPro" id="IPR013217">
    <property type="entry name" value="Methyltransf_12"/>
</dbReference>
<dbReference type="RefSeq" id="XP_018225289.1">
    <property type="nucleotide sequence ID" value="XM_018371124.1"/>
</dbReference>
<dbReference type="CDD" id="cd02440">
    <property type="entry name" value="AdoMet_MTases"/>
    <property type="match status" value="1"/>
</dbReference>
<dbReference type="Proteomes" id="UP000054454">
    <property type="component" value="Unassembled WGS sequence"/>
</dbReference>
<feature type="domain" description="Methyltransferase type 12" evidence="4">
    <location>
        <begin position="137"/>
        <end position="232"/>
    </location>
</feature>
<name>A0A0W4ZFK3_PNEC8</name>
<evidence type="ECO:0000259" key="4">
    <source>
        <dbReference type="Pfam" id="PF08242"/>
    </source>
</evidence>
<dbReference type="PANTHER" id="PTHR22809">
    <property type="entry name" value="METHYLTRANSFERASE-RELATED"/>
    <property type="match status" value="1"/>
</dbReference>
<gene>
    <name evidence="5" type="ORF">T552_02590</name>
</gene>
<evidence type="ECO:0000256" key="1">
    <source>
        <dbReference type="ARBA" id="ARBA00009725"/>
    </source>
</evidence>
<dbReference type="GO" id="GO:0052735">
    <property type="term" value="F:tRNA (cytidine-3-)-methyltransferase activity"/>
    <property type="evidence" value="ECO:0007669"/>
    <property type="project" value="EnsemblFungi"/>
</dbReference>
<proteinExistence type="inferred from homology"/>
<sequence>MIKECVEECVVDISQKLYEKDSEITTFSVDDKNIIDKVEKPFRCRYLTDLNEVFSYNAWDDVEWSEEQEKIAIEKIHKQMLNPVIDKEKYMNNPSFFWDKFYENHKTHFFKNRKWLFHEFPQIFDCICSYSGKKYILEIGCGVGNTMFPILLQNKNPFLVIHGVDYSKKAIEIVKGSELFSGDNIRASVWDMANLNGEFPEGATNVDIVILIFAFSSLSPSQWNIAVQNIYKERISMFFSFLILF</sequence>
<evidence type="ECO:0000313" key="6">
    <source>
        <dbReference type="Proteomes" id="UP000054454"/>
    </source>
</evidence>